<dbReference type="AlphaFoldDB" id="A0A4R8HQK7"/>
<sequence length="679" mass="73624">MKKIIVLFSVLILTSLLLLGCSKNSYDSFGPAWDVAYKVPLAKDESKTLEELLDETSIGEEIQLAPEGLLDPRVKFVKSKEVDTVNIGEELTTVDLPQINKNINLPLITIGDTTDNSNNVIQEINQSTNATLFSATGLSIPGFALNFDEFSSIVFSNNSVNKMNIEVANNTAATIDSLNLSFVDNNGKKVSTTLAIPANASKQGSWNLSGVNLPQNITINLTADVSGSGSGNLDFTFSIPEGEISKVTGYDLSSATAEISTTISAAESGIESLTFDSGSLALNILPPTSSNLNFAITELNAGGLKDSSLDNGLVVPLADQGVSFNNDQLELSAKIEVSGSNITYDTSESILIDGGFNSSQIAQVRVDLSRVDIAKAEYNLTSTELINELPEDLNKLSLSDDAIAELIIDYGSLTGLEIDFSGVDLVAKYSDGSQVRKGLAEITQNNISQIDSQNSSLNLLHTGSDLVDWLKDLESSNLESIDVQGLIKVDSNSIVTIDPQTSITAKVDVDIPFDFRVEEDYIEEVNPASIDNVEQDVVDDFQENAKEVRLIIEELNNQTPVAIDLEIYVGSVPAWTSYSTDQELSDYLDSLTEEERDNQLQRLYQSDNLLKSLSIDSHEQKKREIVLDVSKADLFIPEDLYVGVKYTIPAGDIVLNSSDMVSIKEAYVKLVTKVNQSND</sequence>
<comment type="caution">
    <text evidence="1">The sequence shown here is derived from an EMBL/GenBank/DDBJ whole genome shotgun (WGS) entry which is preliminary data.</text>
</comment>
<reference evidence="1 2" key="1">
    <citation type="submission" date="2019-03" db="EMBL/GenBank/DDBJ databases">
        <title>Subsurface microbial communities from deep shales in Ohio and West Virginia, USA.</title>
        <authorList>
            <person name="Wrighton K."/>
        </authorList>
    </citation>
    <scope>NUCLEOTIDE SEQUENCE [LARGE SCALE GENOMIC DNA]</scope>
    <source>
        <strain evidence="1 2">MSL 6dP</strain>
    </source>
</reference>
<dbReference type="EMBL" id="SOEG01000001">
    <property type="protein sequence ID" value="TDX59281.1"/>
    <property type="molecule type" value="Genomic_DNA"/>
</dbReference>
<gene>
    <name evidence="1" type="ORF">C7959_101168</name>
</gene>
<dbReference type="RefSeq" id="WP_134114311.1">
    <property type="nucleotide sequence ID" value="NZ_SOEG01000001.1"/>
</dbReference>
<evidence type="ECO:0000313" key="1">
    <source>
        <dbReference type="EMBL" id="TDX59281.1"/>
    </source>
</evidence>
<name>A0A4R8HQK7_9FIRM</name>
<evidence type="ECO:0000313" key="2">
    <source>
        <dbReference type="Proteomes" id="UP000295832"/>
    </source>
</evidence>
<organism evidence="1 2">
    <name type="scientific">Orenia marismortui</name>
    <dbReference type="NCBI Taxonomy" id="46469"/>
    <lineage>
        <taxon>Bacteria</taxon>
        <taxon>Bacillati</taxon>
        <taxon>Bacillota</taxon>
        <taxon>Clostridia</taxon>
        <taxon>Halanaerobiales</taxon>
        <taxon>Halobacteroidaceae</taxon>
        <taxon>Orenia</taxon>
    </lineage>
</organism>
<accession>A0A4R8HQK7</accession>
<dbReference type="Proteomes" id="UP000295832">
    <property type="component" value="Unassembled WGS sequence"/>
</dbReference>
<dbReference type="PROSITE" id="PS51257">
    <property type="entry name" value="PROKAR_LIPOPROTEIN"/>
    <property type="match status" value="1"/>
</dbReference>
<proteinExistence type="predicted"/>
<protein>
    <submittedName>
        <fullName evidence="1">Uncharacterized protein</fullName>
    </submittedName>
</protein>
<keyword evidence="2" id="KW-1185">Reference proteome</keyword>